<dbReference type="Gramene" id="Psat05G0485700-T1">
    <property type="protein sequence ID" value="KAI5409216.1"/>
    <property type="gene ID" value="KIW84_054857"/>
</dbReference>
<dbReference type="AlphaFoldDB" id="A0A9D4WZ53"/>
<accession>A0A9D4WZ53</accession>
<organism evidence="1 2">
    <name type="scientific">Pisum sativum</name>
    <name type="common">Garden pea</name>
    <name type="synonym">Lathyrus oleraceus</name>
    <dbReference type="NCBI Taxonomy" id="3888"/>
    <lineage>
        <taxon>Eukaryota</taxon>
        <taxon>Viridiplantae</taxon>
        <taxon>Streptophyta</taxon>
        <taxon>Embryophyta</taxon>
        <taxon>Tracheophyta</taxon>
        <taxon>Spermatophyta</taxon>
        <taxon>Magnoliopsida</taxon>
        <taxon>eudicotyledons</taxon>
        <taxon>Gunneridae</taxon>
        <taxon>Pentapetalae</taxon>
        <taxon>rosids</taxon>
        <taxon>fabids</taxon>
        <taxon>Fabales</taxon>
        <taxon>Fabaceae</taxon>
        <taxon>Papilionoideae</taxon>
        <taxon>50 kb inversion clade</taxon>
        <taxon>NPAAA clade</taxon>
        <taxon>Hologalegina</taxon>
        <taxon>IRL clade</taxon>
        <taxon>Fabeae</taxon>
        <taxon>Lathyrus</taxon>
    </lineage>
</organism>
<dbReference type="Proteomes" id="UP001058974">
    <property type="component" value="Chromosome 5"/>
</dbReference>
<comment type="caution">
    <text evidence="1">The sequence shown here is derived from an EMBL/GenBank/DDBJ whole genome shotgun (WGS) entry which is preliminary data.</text>
</comment>
<protein>
    <submittedName>
        <fullName evidence="1">Uncharacterized protein</fullName>
    </submittedName>
</protein>
<keyword evidence="2" id="KW-1185">Reference proteome</keyword>
<sequence>MWIHHGESIALPSTISPGTTPNMVKDTIIFEDPIQNMIKDAFGVDRNHATEIPSTSNLEIDQEDYVMPSATPERNEAKEYYELAREGEQPLYERWSVSSLANVQG</sequence>
<evidence type="ECO:0000313" key="2">
    <source>
        <dbReference type="Proteomes" id="UP001058974"/>
    </source>
</evidence>
<reference evidence="1 2" key="1">
    <citation type="journal article" date="2022" name="Nat. Genet.">
        <title>Improved pea reference genome and pan-genome highlight genomic features and evolutionary characteristics.</title>
        <authorList>
            <person name="Yang T."/>
            <person name="Liu R."/>
            <person name="Luo Y."/>
            <person name="Hu S."/>
            <person name="Wang D."/>
            <person name="Wang C."/>
            <person name="Pandey M.K."/>
            <person name="Ge S."/>
            <person name="Xu Q."/>
            <person name="Li N."/>
            <person name="Li G."/>
            <person name="Huang Y."/>
            <person name="Saxena R.K."/>
            <person name="Ji Y."/>
            <person name="Li M."/>
            <person name="Yan X."/>
            <person name="He Y."/>
            <person name="Liu Y."/>
            <person name="Wang X."/>
            <person name="Xiang C."/>
            <person name="Varshney R.K."/>
            <person name="Ding H."/>
            <person name="Gao S."/>
            <person name="Zong X."/>
        </authorList>
    </citation>
    <scope>NUCLEOTIDE SEQUENCE [LARGE SCALE GENOMIC DNA]</scope>
    <source>
        <strain evidence="1 2">cv. Zhongwan 6</strain>
    </source>
</reference>
<proteinExistence type="predicted"/>
<evidence type="ECO:0000313" key="1">
    <source>
        <dbReference type="EMBL" id="KAI5409216.1"/>
    </source>
</evidence>
<name>A0A9D4WZ53_PEA</name>
<gene>
    <name evidence="1" type="ORF">KIW84_054857</name>
</gene>
<dbReference type="EMBL" id="JAMSHJ010000005">
    <property type="protein sequence ID" value="KAI5409216.1"/>
    <property type="molecule type" value="Genomic_DNA"/>
</dbReference>